<keyword evidence="10" id="KW-0472">Membrane</keyword>
<dbReference type="Pfam" id="PF00912">
    <property type="entry name" value="Transgly"/>
    <property type="match status" value="1"/>
</dbReference>
<dbReference type="Pfam" id="PF00905">
    <property type="entry name" value="Transpeptidase"/>
    <property type="match status" value="1"/>
</dbReference>
<feature type="domain" description="PASTA" evidence="11">
    <location>
        <begin position="712"/>
        <end position="776"/>
    </location>
</feature>
<dbReference type="InterPro" id="IPR012338">
    <property type="entry name" value="Beta-lactam/transpept-like"/>
</dbReference>
<dbReference type="PANTHER" id="PTHR32282">
    <property type="entry name" value="BINDING PROTEIN TRANSPEPTIDASE, PUTATIVE-RELATED"/>
    <property type="match status" value="1"/>
</dbReference>
<evidence type="ECO:0000256" key="6">
    <source>
        <dbReference type="ARBA" id="ARBA00023268"/>
    </source>
</evidence>
<evidence type="ECO:0000313" key="12">
    <source>
        <dbReference type="EMBL" id="MDT0263050.1"/>
    </source>
</evidence>
<keyword evidence="10" id="KW-0812">Transmembrane</keyword>
<evidence type="ECO:0000313" key="13">
    <source>
        <dbReference type="Proteomes" id="UP001183176"/>
    </source>
</evidence>
<evidence type="ECO:0000256" key="1">
    <source>
        <dbReference type="ARBA" id="ARBA00022645"/>
    </source>
</evidence>
<organism evidence="12 13">
    <name type="scientific">Jatrophihabitans lederbergiae</name>
    <dbReference type="NCBI Taxonomy" id="3075547"/>
    <lineage>
        <taxon>Bacteria</taxon>
        <taxon>Bacillati</taxon>
        <taxon>Actinomycetota</taxon>
        <taxon>Actinomycetes</taxon>
        <taxon>Jatrophihabitantales</taxon>
        <taxon>Jatrophihabitantaceae</taxon>
        <taxon>Jatrophihabitans</taxon>
    </lineage>
</organism>
<dbReference type="InterPro" id="IPR023346">
    <property type="entry name" value="Lysozyme-like_dom_sf"/>
</dbReference>
<evidence type="ECO:0000256" key="2">
    <source>
        <dbReference type="ARBA" id="ARBA00022670"/>
    </source>
</evidence>
<sequence>MTTPSSPSSKSHVNPVLHSRVVKLLGAAVACGALAAAVLLPVIGGVGLAATKVSDQFLGTPCDLVITPAQQTTTVLASDGKTVIARLFAQNRQDVPLTAIPQSVQDALISTEDRRFYSHHGVDVHGIARAALHNGGGGGATQGGSTLTMQYVKQVRYYQAATPAQRQAAIDQDLHRKIQDAKCAIDLEKRYSKKQILDDYLNIAFFGENSYGIQTAAQTYFGVPASKLTVPQGAMLVGLVQSPSQLDPFENPQGARQRRDQVLDNMVGTGSLTAAQAAKYKTQPLRLSGTKAPPVREGCANSTESIANAGFFCDYVVDWLRSQGGLSPQTVQTGGFKIVTSLDAHLQNSGQQAVWGSGLDPNSPTALVMPSVDPKTGRVQTMITSRHYGVGAGQTTVPLFTSAYAGSGSTYKYFTALAALKLGAQPDFTLTTGNNYTVHNCPVDPNSNTPPYNVSNAGSYNATLPLSDALPESVNTYFVGMEDQFFGCDLSPIVQTALGLGMTHLNDPAPNSATESVAEATISQHQTGFTLGFSSTSALELSAAYGAMANDGVFCPADPIVSVTGPTGKAVSYKKPSCSRQFSPQIARTMLNMMTTDTTSYKGTAYRYFQDWYARGGSPIPSKTGTDNDDDKLPDGGKGNSALWYVGVTPNLASAAALVNPTSPKATITGLPDNVSNNGSDVFGAYASTYWLDAYGPTLQAQSWTWPSLTDIPNAMTVPDVIGQTEAAATATLSQQGFTAAVSTVVCGSPEAPGNVGYYAPQVAAPGTRITLCLSNGIAPNGYQPRYVNPSDGYGSGGFNGGGTSNGGGTGGFNGGGNSNGGWMSSLPSSSPTGR</sequence>
<dbReference type="SUPFAM" id="SSF56601">
    <property type="entry name" value="beta-lactamase/transpeptidase-like"/>
    <property type="match status" value="1"/>
</dbReference>
<dbReference type="Gene3D" id="1.10.3810.10">
    <property type="entry name" value="Biosynthetic peptidoglycan transglycosylase-like"/>
    <property type="match status" value="1"/>
</dbReference>
<evidence type="ECO:0000256" key="10">
    <source>
        <dbReference type="SAM" id="Phobius"/>
    </source>
</evidence>
<keyword evidence="1" id="KW-0121">Carboxypeptidase</keyword>
<proteinExistence type="predicted"/>
<keyword evidence="6" id="KW-0511">Multifunctional enzyme</keyword>
<evidence type="ECO:0000256" key="8">
    <source>
        <dbReference type="ARBA" id="ARBA00049902"/>
    </source>
</evidence>
<name>A0ABU2JDJ3_9ACTN</name>
<evidence type="ECO:0000259" key="11">
    <source>
        <dbReference type="PROSITE" id="PS51178"/>
    </source>
</evidence>
<feature type="transmembrane region" description="Helical" evidence="10">
    <location>
        <begin position="21"/>
        <end position="50"/>
    </location>
</feature>
<feature type="compositionally biased region" description="Gly residues" evidence="9">
    <location>
        <begin position="798"/>
        <end position="820"/>
    </location>
</feature>
<feature type="compositionally biased region" description="Polar residues" evidence="9">
    <location>
        <begin position="826"/>
        <end position="835"/>
    </location>
</feature>
<evidence type="ECO:0000256" key="3">
    <source>
        <dbReference type="ARBA" id="ARBA00022676"/>
    </source>
</evidence>
<comment type="catalytic activity">
    <reaction evidence="7">
        <text>Preferential cleavage: (Ac)2-L-Lys-D-Ala-|-D-Ala. Also transpeptidation of peptidyl-alanyl moieties that are N-acyl substituents of D-alanine.</text>
        <dbReference type="EC" id="3.4.16.4"/>
    </reaction>
</comment>
<comment type="caution">
    <text evidence="12">The sequence shown here is derived from an EMBL/GenBank/DDBJ whole genome shotgun (WGS) entry which is preliminary data.</text>
</comment>
<dbReference type="InterPro" id="IPR005543">
    <property type="entry name" value="PASTA_dom"/>
</dbReference>
<dbReference type="Proteomes" id="UP001183176">
    <property type="component" value="Unassembled WGS sequence"/>
</dbReference>
<dbReference type="EMBL" id="JAVREH010000027">
    <property type="protein sequence ID" value="MDT0263050.1"/>
    <property type="molecule type" value="Genomic_DNA"/>
</dbReference>
<evidence type="ECO:0000256" key="4">
    <source>
        <dbReference type="ARBA" id="ARBA00022679"/>
    </source>
</evidence>
<protein>
    <submittedName>
        <fullName evidence="12">Penicillin-binding protein</fullName>
    </submittedName>
</protein>
<keyword evidence="10" id="KW-1133">Transmembrane helix</keyword>
<evidence type="ECO:0000256" key="7">
    <source>
        <dbReference type="ARBA" id="ARBA00034000"/>
    </source>
</evidence>
<keyword evidence="5" id="KW-0378">Hydrolase</keyword>
<feature type="region of interest" description="Disordered" evidence="9">
    <location>
        <begin position="798"/>
        <end position="835"/>
    </location>
</feature>
<dbReference type="InterPro" id="IPR050396">
    <property type="entry name" value="Glycosyltr_51/Transpeptidase"/>
</dbReference>
<dbReference type="InterPro" id="IPR001460">
    <property type="entry name" value="PCN-bd_Tpept"/>
</dbReference>
<accession>A0ABU2JDJ3</accession>
<dbReference type="SUPFAM" id="SSF53955">
    <property type="entry name" value="Lysozyme-like"/>
    <property type="match status" value="1"/>
</dbReference>
<dbReference type="Gene3D" id="3.30.10.20">
    <property type="match status" value="1"/>
</dbReference>
<keyword evidence="3" id="KW-0328">Glycosyltransferase</keyword>
<reference evidence="13" key="1">
    <citation type="submission" date="2023-07" db="EMBL/GenBank/DDBJ databases">
        <title>30 novel species of actinomycetes from the DSMZ collection.</title>
        <authorList>
            <person name="Nouioui I."/>
        </authorList>
    </citation>
    <scope>NUCLEOTIDE SEQUENCE [LARGE SCALE GENOMIC DNA]</scope>
    <source>
        <strain evidence="13">DSM 44399</strain>
    </source>
</reference>
<comment type="catalytic activity">
    <reaction evidence="8">
        <text>[GlcNAc-(1-&gt;4)-Mur2Ac(oyl-L-Ala-gamma-D-Glu-L-Lys-D-Ala-D-Ala)](n)-di-trans,octa-cis-undecaprenyl diphosphate + beta-D-GlcNAc-(1-&gt;4)-Mur2Ac(oyl-L-Ala-gamma-D-Glu-L-Lys-D-Ala-D-Ala)-di-trans,octa-cis-undecaprenyl diphosphate = [GlcNAc-(1-&gt;4)-Mur2Ac(oyl-L-Ala-gamma-D-Glu-L-Lys-D-Ala-D-Ala)](n+1)-di-trans,octa-cis-undecaprenyl diphosphate + di-trans,octa-cis-undecaprenyl diphosphate + H(+)</text>
        <dbReference type="Rhea" id="RHEA:23708"/>
        <dbReference type="Rhea" id="RHEA-COMP:9602"/>
        <dbReference type="Rhea" id="RHEA-COMP:9603"/>
        <dbReference type="ChEBI" id="CHEBI:15378"/>
        <dbReference type="ChEBI" id="CHEBI:58405"/>
        <dbReference type="ChEBI" id="CHEBI:60033"/>
        <dbReference type="ChEBI" id="CHEBI:78435"/>
        <dbReference type="EC" id="2.4.99.28"/>
    </reaction>
</comment>
<evidence type="ECO:0000256" key="5">
    <source>
        <dbReference type="ARBA" id="ARBA00022801"/>
    </source>
</evidence>
<keyword evidence="2" id="KW-0645">Protease</keyword>
<dbReference type="PANTHER" id="PTHR32282:SF33">
    <property type="entry name" value="PEPTIDOGLYCAN GLYCOSYLTRANSFERASE"/>
    <property type="match status" value="1"/>
</dbReference>
<dbReference type="PROSITE" id="PS51178">
    <property type="entry name" value="PASTA"/>
    <property type="match status" value="1"/>
</dbReference>
<keyword evidence="13" id="KW-1185">Reference proteome</keyword>
<keyword evidence="4" id="KW-0808">Transferase</keyword>
<dbReference type="RefSeq" id="WP_311424196.1">
    <property type="nucleotide sequence ID" value="NZ_JAVREH010000027.1"/>
</dbReference>
<dbReference type="Gene3D" id="3.40.710.10">
    <property type="entry name" value="DD-peptidase/beta-lactamase superfamily"/>
    <property type="match status" value="1"/>
</dbReference>
<evidence type="ECO:0000256" key="9">
    <source>
        <dbReference type="SAM" id="MobiDB-lite"/>
    </source>
</evidence>
<dbReference type="CDD" id="cd06577">
    <property type="entry name" value="PASTA_pknB"/>
    <property type="match status" value="1"/>
</dbReference>
<dbReference type="InterPro" id="IPR036950">
    <property type="entry name" value="PBP_transglycosylase"/>
</dbReference>
<dbReference type="InterPro" id="IPR001264">
    <property type="entry name" value="Glyco_trans_51"/>
</dbReference>
<gene>
    <name evidence="12" type="ORF">RM423_16795</name>
</gene>